<dbReference type="Pfam" id="PF22958">
    <property type="entry name" value="Ltn1_1st"/>
    <property type="match status" value="1"/>
</dbReference>
<dbReference type="GO" id="GO:0008270">
    <property type="term" value="F:zinc ion binding"/>
    <property type="evidence" value="ECO:0007669"/>
    <property type="project" value="UniProtKB-KW"/>
</dbReference>
<dbReference type="Proteomes" id="UP000030694">
    <property type="component" value="Unassembled WGS sequence"/>
</dbReference>
<dbReference type="Gene3D" id="3.30.40.10">
    <property type="entry name" value="Zinc/RING finger domain, C3HC4 (zinc finger)"/>
    <property type="match status" value="1"/>
</dbReference>
<dbReference type="InterPro" id="IPR001841">
    <property type="entry name" value="Znf_RING"/>
</dbReference>
<feature type="region of interest" description="Disordered" evidence="5">
    <location>
        <begin position="1429"/>
        <end position="1451"/>
    </location>
</feature>
<reference evidence="8 9" key="1">
    <citation type="submission" date="2013-02" db="EMBL/GenBank/DDBJ databases">
        <title>The Genome Annotation of Plasmodium falciparum CAMP/Malaysia.</title>
        <authorList>
            <consortium name="The Broad Institute Genome Sequencing Platform"/>
            <consortium name="The Broad Institute Genome Sequencing Center for Infectious Disease"/>
            <person name="Neafsey D."/>
            <person name="Hoffman S."/>
            <person name="Volkman S."/>
            <person name="Rosenthal P."/>
            <person name="Walker B."/>
            <person name="Young S.K."/>
            <person name="Zeng Q."/>
            <person name="Gargeya S."/>
            <person name="Fitzgerald M."/>
            <person name="Haas B."/>
            <person name="Abouelleil A."/>
            <person name="Allen A.W."/>
            <person name="Alvarado L."/>
            <person name="Arachchi H.M."/>
            <person name="Berlin A.M."/>
            <person name="Chapman S.B."/>
            <person name="Gainer-Dewar J."/>
            <person name="Goldberg J."/>
            <person name="Griggs A."/>
            <person name="Gujja S."/>
            <person name="Hansen M."/>
            <person name="Howarth C."/>
            <person name="Imamovic A."/>
            <person name="Ireland A."/>
            <person name="Larimer J."/>
            <person name="McCowan C."/>
            <person name="Murphy C."/>
            <person name="Pearson M."/>
            <person name="Poon T.W."/>
            <person name="Priest M."/>
            <person name="Roberts A."/>
            <person name="Saif S."/>
            <person name="Shea T."/>
            <person name="Sisk P."/>
            <person name="Sykes S."/>
            <person name="Wortman J."/>
            <person name="Nusbaum C."/>
            <person name="Birren B."/>
        </authorList>
    </citation>
    <scope>NUCLEOTIDE SEQUENCE [LARGE SCALE GENOMIC DNA]</scope>
    <source>
        <strain evidence="8 9">CAMP/Malaysia</strain>
    </source>
</reference>
<keyword evidence="3" id="KW-0863">Zinc-finger</keyword>
<keyword evidence="6" id="KW-1133">Transmembrane helix</keyword>
<protein>
    <recommendedName>
        <fullName evidence="2">E3 ubiquitin-protein ligase listerin</fullName>
    </recommendedName>
</protein>
<dbReference type="Gene3D" id="1.25.10.10">
    <property type="entry name" value="Leucine-rich Repeat Variant"/>
    <property type="match status" value="1"/>
</dbReference>
<feature type="region of interest" description="Disordered" evidence="5">
    <location>
        <begin position="1906"/>
        <end position="1970"/>
    </location>
</feature>
<feature type="transmembrane region" description="Helical" evidence="6">
    <location>
        <begin position="453"/>
        <end position="469"/>
    </location>
</feature>
<dbReference type="SUPFAM" id="SSF57850">
    <property type="entry name" value="RING/U-box"/>
    <property type="match status" value="1"/>
</dbReference>
<name>A0A024XAU9_PLAFC</name>
<dbReference type="EMBL" id="KI927492">
    <property type="protein sequence ID" value="ETW62692.1"/>
    <property type="molecule type" value="Genomic_DNA"/>
</dbReference>
<evidence type="ECO:0000256" key="1">
    <source>
        <dbReference type="ARBA" id="ARBA00007997"/>
    </source>
</evidence>
<dbReference type="SMART" id="SM01197">
    <property type="entry name" value="FANCL_C"/>
    <property type="match status" value="1"/>
</dbReference>
<keyword evidence="6" id="KW-0812">Transmembrane</keyword>
<dbReference type="InterPro" id="IPR011989">
    <property type="entry name" value="ARM-like"/>
</dbReference>
<dbReference type="GO" id="GO:0061630">
    <property type="term" value="F:ubiquitin protein ligase activity"/>
    <property type="evidence" value="ECO:0007669"/>
    <property type="project" value="InterPro"/>
</dbReference>
<dbReference type="PROSITE" id="PS50089">
    <property type="entry name" value="ZF_RING_2"/>
    <property type="match status" value="1"/>
</dbReference>
<feature type="region of interest" description="Disordered" evidence="5">
    <location>
        <begin position="1054"/>
        <end position="1096"/>
    </location>
</feature>
<keyword evidence="4" id="KW-0175">Coiled coil</keyword>
<reference evidence="8 9" key="2">
    <citation type="submission" date="2013-02" db="EMBL/GenBank/DDBJ databases">
        <title>The Genome Sequence of Plasmodium falciparum CAMP/Malaysia.</title>
        <authorList>
            <consortium name="The Broad Institute Genome Sequencing Platform"/>
            <consortium name="The Broad Institute Genome Sequencing Center for Infectious Disease"/>
            <person name="Neafsey D."/>
            <person name="Cheeseman I."/>
            <person name="Volkman S."/>
            <person name="Adams J."/>
            <person name="Walker B."/>
            <person name="Young S.K."/>
            <person name="Zeng Q."/>
            <person name="Gargeya S."/>
            <person name="Fitzgerald M."/>
            <person name="Haas B."/>
            <person name="Abouelleil A."/>
            <person name="Alvarado L."/>
            <person name="Arachchi H.M."/>
            <person name="Berlin A.M."/>
            <person name="Chapman S.B."/>
            <person name="Dewar J."/>
            <person name="Goldberg J."/>
            <person name="Griggs A."/>
            <person name="Gujja S."/>
            <person name="Hansen M."/>
            <person name="Howarth C."/>
            <person name="Imamovic A."/>
            <person name="Larimer J."/>
            <person name="McCowan C."/>
            <person name="Murphy C."/>
            <person name="Neiman D."/>
            <person name="Pearson M."/>
            <person name="Priest M."/>
            <person name="Roberts A."/>
            <person name="Saif S."/>
            <person name="Shea T."/>
            <person name="Sisk P."/>
            <person name="Sykes S."/>
            <person name="Wortman J."/>
            <person name="Nusbaum C."/>
            <person name="Birren B."/>
        </authorList>
    </citation>
    <scope>NUCLEOTIDE SEQUENCE [LARGE SCALE GENOMIC DNA]</scope>
    <source>
        <strain evidence="8 9">CAMP/Malaysia</strain>
    </source>
</reference>
<dbReference type="PANTHER" id="PTHR12389:SF0">
    <property type="entry name" value="E3 UBIQUITIN-PROTEIN LIGASE LISTERIN"/>
    <property type="match status" value="1"/>
</dbReference>
<dbReference type="InterPro" id="IPR013083">
    <property type="entry name" value="Znf_RING/FYVE/PHD"/>
</dbReference>
<evidence type="ECO:0000256" key="5">
    <source>
        <dbReference type="SAM" id="MobiDB-lite"/>
    </source>
</evidence>
<feature type="compositionally biased region" description="Acidic residues" evidence="5">
    <location>
        <begin position="1054"/>
        <end position="1092"/>
    </location>
</feature>
<dbReference type="GO" id="GO:0043023">
    <property type="term" value="F:ribosomal large subunit binding"/>
    <property type="evidence" value="ECO:0007669"/>
    <property type="project" value="TreeGrafter"/>
</dbReference>
<feature type="compositionally biased region" description="Acidic residues" evidence="5">
    <location>
        <begin position="1430"/>
        <end position="1448"/>
    </location>
</feature>
<dbReference type="GO" id="GO:0072344">
    <property type="term" value="P:rescue of stalled ribosome"/>
    <property type="evidence" value="ECO:0007669"/>
    <property type="project" value="TreeGrafter"/>
</dbReference>
<evidence type="ECO:0000313" key="8">
    <source>
        <dbReference type="EMBL" id="ETW62692.1"/>
    </source>
</evidence>
<feature type="transmembrane region" description="Helical" evidence="6">
    <location>
        <begin position="525"/>
        <end position="544"/>
    </location>
</feature>
<keyword evidence="3" id="KW-0479">Metal-binding</keyword>
<keyword evidence="3" id="KW-0862">Zinc</keyword>
<dbReference type="OrthoDB" id="6108at2759"/>
<dbReference type="PANTHER" id="PTHR12389">
    <property type="entry name" value="ZINC FINGER PROTEIN 294"/>
    <property type="match status" value="1"/>
</dbReference>
<keyword evidence="6" id="KW-0472">Membrane</keyword>
<feature type="transmembrane region" description="Helical" evidence="6">
    <location>
        <begin position="239"/>
        <end position="256"/>
    </location>
</feature>
<evidence type="ECO:0000313" key="9">
    <source>
        <dbReference type="Proteomes" id="UP000030694"/>
    </source>
</evidence>
<evidence type="ECO:0000256" key="4">
    <source>
        <dbReference type="SAM" id="Coils"/>
    </source>
</evidence>
<feature type="domain" description="RING-type" evidence="7">
    <location>
        <begin position="2355"/>
        <end position="2400"/>
    </location>
</feature>
<sequence>MKKKKVIKLKESYAPKSSYFTKDALLTNIFQQSSENFVLDVECKNSQLIVNCINKLHKKNLQTKLKAINELMSYLSKYDEATVGHFFPSFLSVYKKLIYHPNYNLRESLNMSLKIFIEKIKTKIKKHINVFLPPLFLSFFDYSKNVKQVSNDILSLLFPLKEDLDRGEEKSSEEKKKEKGNAGKIKLYNDNKLYLNVKKLNINITNFYNCLIYIKNDLDEEALGYIKNRENSDDYHKSVYLFNVLCFYPSLLYMIIKFCKMNILEECKNDLNNMEDKLINNNMNGSIEYNHYYNNNDKWNLKNDIYLSKVRDIFKIQYNNFSNTYNSFFLNINIIYKENKDDVRLQKMLYLCVYNIIYLLKKIKINFMTLNNENVNESLCNYICSIINNKEEYIYKTINHLLLLLFFMDNRKIIKENFLKSYLSLVKQNKIYSNDVFNYNICLFLFLFKKEDIEEYFFFFFFLFYFLLLNNNKSCIVIYYDILLHLYDYFSFISIQQIQKNEKEGTNTIIKKDNINNKLYVDEKYCSYVLCLHILLLPLEMILIQKKLLDCNYSYKNKDLYENLINRYYCNKKKINPKKDVKEKDKFDDLRKKIKDTNIDEKHFLLTFINFINSSKNKNDIIFSSLDLISVYVNNMYDELNKRNQNDILKNHICNDDKNDKILKDENNKNNYNESYNITNKKNRSQSEYVEYYEVLHFLFQLFSEIKNVLFSTDLSCHENVIIITRNKYISTLKIIFINTFMLIKNNHYKLINIVKNNMLLFKFFFSHTKEEPPSPSSLILSPLSSSFSLIIIFDIINKILSDNNINKDIYFDSLNVGLNVLYMFFVMYNQSTYYVELAKMFFSIVLCEPVDEDKAEEKFKVCIDVLQFMRRENIKFLDLSYEILRIYYHYIMNKCKDEDLLKTFYELIYEDEKTNRNKFLFDRQFYIDLFYVHKEKMYLTQSLPDITFCSFFCKLVLENLITYDCRDDTTNKNNLYVYFLLLTLLRVDFNYDEKLVQLFMTLDKKILLRYMEVLRSIYKNCRDDESATYGNGRIEKNILHSIMDDPYDDNTYDDNTCDDNTYDDNTYDDNTYDDNTYDDNTYDDNTYDDNTYDNNTYDNNTYDNNYCDDNGRRTKEEGGYLFLLEIYKSYIYCGINYEMDNMEKKNLKREDNINNIKNDCDNVEEEENDFCVASNNKDENINNMNNILNKKEEKKIEQYVFIKRKNILSSSFINRLLFLYKLYYDIYKGLDFTHVIHCTYYFCLDVVEPNDIKITEELWSPSENYIKLEDSFFDYIYANMKSKKLYKFLKNVYIKEKDINQMDNYKKYDNLNLYFIIYKYMKKNRMLTCVRKKLISDIMKRTNKNNITFVNIIYVMKNIQDNKIFKICKALLKYMYDKNYIFLDEILYYLKDIKVKNNVYFKLKIFLYKEFIIKKVLMLKNVQYNKDNEDNDDNEDNKDNEDNDDEKINETPNLMLYNNNNSCPYIKILEMIKKYVPDYLHFYIDNNFKLNVKNEIQYLNLFHHLIYISKYTSFNLYIYKSVQKALYESLQIISLSNYDIIFYSLEFVLRSPNYFSFFIENNMVTVNKENIFLNYSFYLKTYYKKIYDKYISVYKNKRIVLNNILSNTYNVQKNCIEHNNNKENIIKISQKNQKRNKIKNKQLYEYNKGVHFLRFMYELLEQHREVILFRNLVESKTFIQTLIKIIYFILSIYSCRKNNNMINERYKDICIKILGHMLKHEEKYKNQDNININGTKKINRSNNNYNNSSSCCFPIIVDQDNNSQTHLHAIYKIYLLSLKFCVTEYFEYFEGMNIFFNNVKNIHFDSIKKHEEKKILDIYINTYYLYILFSNMEKFKENKIFIDKTFSLLFLNCLFIKRLHDLKNEGNPIFQEINKYLCINNDTHNEFLYFIIEENMKRGEKNVEQKNNTMDNNNNDENNGHSGDEKSGHHNDDQKSDDQKSGHHNDDQKSVHSDDEIIGDNNFLEDNQSNINEENNKIFKIEGKENDYTYDKLNNIYVEEVEHMSDSSLNLTDDDIVSNFLCFEKIKKKKMNDLKKKKKSNENGRYQVNNTCLDKNIKHENNSNNIYNIDNDNIKNRYDNKTCTNNIKTKKNKSLYFLKKSLKNPFLLIDINKNILDLYSFLLEMNYLKILLSMLNICLSSEYFIYDSDTYQQFLLFIESNNFNIFHFFKDIKEIDCCLIQKNDSLKNAKKTKVYIFFFSLYLTLLLITTYPNESIIIINQNKLYNIITFNQIIFSNLIINYQLNQLKIISTQYVNTTYSYDPLSKILSFKYKIKEDENEQFEDMTAKLTLTFLPNYPFSHFIISDKIESLDKKAYIHNSIKSMYKYARNGDINEIFIKFDNIMNNYFENKAQCNICFMLLYDKKTCDKNCLKCKASYHSHCLHKWFLTSHNTKCPSCQMQFC</sequence>
<evidence type="ECO:0000256" key="2">
    <source>
        <dbReference type="ARBA" id="ARBA00017157"/>
    </source>
</evidence>
<dbReference type="InterPro" id="IPR054476">
    <property type="entry name" value="Ltn1_N"/>
</dbReference>
<feature type="coiled-coil region" evidence="4">
    <location>
        <begin position="1140"/>
        <end position="1195"/>
    </location>
</feature>
<gene>
    <name evidence="8" type="ORF">PFMC_01427</name>
</gene>
<feature type="compositionally biased region" description="Low complexity" evidence="5">
    <location>
        <begin position="1908"/>
        <end position="1918"/>
    </location>
</feature>
<proteinExistence type="inferred from homology"/>
<feature type="compositionally biased region" description="Basic and acidic residues" evidence="5">
    <location>
        <begin position="1919"/>
        <end position="1956"/>
    </location>
</feature>
<evidence type="ECO:0000256" key="6">
    <source>
        <dbReference type="SAM" id="Phobius"/>
    </source>
</evidence>
<comment type="similarity">
    <text evidence="1">Belongs to the LTN1 family.</text>
</comment>
<dbReference type="GO" id="GO:1990112">
    <property type="term" value="C:RQC complex"/>
    <property type="evidence" value="ECO:0007669"/>
    <property type="project" value="InterPro"/>
</dbReference>
<dbReference type="InterPro" id="IPR039795">
    <property type="entry name" value="LTN1/Rkr1"/>
</dbReference>
<accession>A0A024XAU9</accession>
<evidence type="ECO:0000256" key="3">
    <source>
        <dbReference type="PROSITE-ProRule" id="PRU00175"/>
    </source>
</evidence>
<evidence type="ECO:0000259" key="7">
    <source>
        <dbReference type="PROSITE" id="PS50089"/>
    </source>
</evidence>
<dbReference type="GO" id="GO:1990116">
    <property type="term" value="P:ribosome-associated ubiquitin-dependent protein catabolic process"/>
    <property type="evidence" value="ECO:0007669"/>
    <property type="project" value="InterPro"/>
</dbReference>
<dbReference type="GO" id="GO:0005829">
    <property type="term" value="C:cytosol"/>
    <property type="evidence" value="ECO:0007669"/>
    <property type="project" value="TreeGrafter"/>
</dbReference>
<organism evidence="8 9">
    <name type="scientific">Plasmodium falciparum (isolate Camp / Malaysia)</name>
    <dbReference type="NCBI Taxonomy" id="5835"/>
    <lineage>
        <taxon>Eukaryota</taxon>
        <taxon>Sar</taxon>
        <taxon>Alveolata</taxon>
        <taxon>Apicomplexa</taxon>
        <taxon>Aconoidasida</taxon>
        <taxon>Haemosporida</taxon>
        <taxon>Plasmodiidae</taxon>
        <taxon>Plasmodium</taxon>
        <taxon>Plasmodium (Laverania)</taxon>
    </lineage>
</organism>
<dbReference type="OMA" id="CINKLHK"/>